<dbReference type="RefSeq" id="WP_065211219.1">
    <property type="nucleotide sequence ID" value="NZ_CP016179.1"/>
</dbReference>
<geneLocation type="plasmid" evidence="1 2">
    <name>unnamed1</name>
</geneLocation>
<dbReference type="AlphaFoldDB" id="A0AAN0XZ82"/>
<accession>A0AAN0XZ82</accession>
<keyword evidence="1" id="KW-0614">Plasmid</keyword>
<dbReference type="Proteomes" id="UP000092018">
    <property type="component" value="Plasmid unnamed1"/>
</dbReference>
<dbReference type="InterPro" id="IPR032787">
    <property type="entry name" value="Prok-E2_D"/>
</dbReference>
<protein>
    <recommendedName>
        <fullName evidence="3">PRTRC system protein B</fullName>
    </recommendedName>
</protein>
<evidence type="ECO:0000313" key="1">
    <source>
        <dbReference type="EMBL" id="ANO35457.1"/>
    </source>
</evidence>
<proteinExistence type="predicted"/>
<dbReference type="KEGG" id="vbr:A6E01_19790"/>
<gene>
    <name evidence="1" type="ORF">A6E01_19790</name>
</gene>
<organism evidence="1 2">
    <name type="scientific">Vibrio breoganii</name>
    <dbReference type="NCBI Taxonomy" id="553239"/>
    <lineage>
        <taxon>Bacteria</taxon>
        <taxon>Pseudomonadati</taxon>
        <taxon>Pseudomonadota</taxon>
        <taxon>Gammaproteobacteria</taxon>
        <taxon>Vibrionales</taxon>
        <taxon>Vibrionaceae</taxon>
        <taxon>Vibrio</taxon>
    </lineage>
</organism>
<evidence type="ECO:0000313" key="2">
    <source>
        <dbReference type="Proteomes" id="UP000092018"/>
    </source>
</evidence>
<name>A0AAN0XZ82_9VIBR</name>
<sequence>MMQFSGITFRQDEIDDDNEDYSRTLYMIEGTSDSCTVTEFESLGNEVTGFKQIPTEDFLAQFSTRNARSADIIDPRVLVNSPSHIVFQYTPEKNQPFFYKHGKNQCAMSINWNHLVFCYDKSTTSLCVAVTQHAKRCTATTRLYFAPLPNVWQNTSICLGSVNLPKTEDIDEIAKAYINSTKTHLNHTGMFRDSQVSNTEFFDLITTKAKKKERFKVSELTPIGTLSQWLNKVTNKDEIL</sequence>
<reference evidence="1 2" key="1">
    <citation type="submission" date="2016-06" db="EMBL/GenBank/DDBJ databases">
        <title>Adaptive Radiation by Waves of Gene Transfer Leads to Fine-Scale Resource Partitioning in Marine Microbes.</title>
        <authorList>
            <person name="Hehemann J.-H."/>
            <person name="Arevalo P."/>
            <person name="Datta M.S."/>
            <person name="Yu X."/>
            <person name="Corzett C."/>
            <person name="Henschel A."/>
            <person name="Preheim S.P."/>
            <person name="Timberlake S."/>
            <person name="Alm E.J."/>
            <person name="Polz M.F."/>
        </authorList>
    </citation>
    <scope>NUCLEOTIDE SEQUENCE [LARGE SCALE GENOMIC DNA]</scope>
    <source>
        <strain evidence="1 2">FF50</strain>
        <plasmid evidence="1 2">unnamed1</plasmid>
    </source>
</reference>
<evidence type="ECO:0008006" key="3">
    <source>
        <dbReference type="Google" id="ProtNLM"/>
    </source>
</evidence>
<dbReference type="EMBL" id="CP016179">
    <property type="protein sequence ID" value="ANO35457.1"/>
    <property type="molecule type" value="Genomic_DNA"/>
</dbReference>
<dbReference type="Pfam" id="PF14460">
    <property type="entry name" value="Prok-E2_D"/>
    <property type="match status" value="1"/>
</dbReference>